<gene>
    <name evidence="1" type="ORF">OBE_02754</name>
</gene>
<organism evidence="1">
    <name type="scientific">human gut metagenome</name>
    <dbReference type="NCBI Taxonomy" id="408170"/>
    <lineage>
        <taxon>unclassified sequences</taxon>
        <taxon>metagenomes</taxon>
        <taxon>organismal metagenomes</taxon>
    </lineage>
</organism>
<evidence type="ECO:0000313" key="1">
    <source>
        <dbReference type="EMBL" id="EKC72714.1"/>
    </source>
</evidence>
<name>K1TYP7_9ZZZZ</name>
<dbReference type="EMBL" id="AJWZ01001807">
    <property type="protein sequence ID" value="EKC72714.1"/>
    <property type="molecule type" value="Genomic_DNA"/>
</dbReference>
<evidence type="ECO:0008006" key="2">
    <source>
        <dbReference type="Google" id="ProtNLM"/>
    </source>
</evidence>
<protein>
    <recommendedName>
        <fullName evidence="2">Phage protein</fullName>
    </recommendedName>
</protein>
<dbReference type="Gene3D" id="3.10.450.40">
    <property type="match status" value="1"/>
</dbReference>
<dbReference type="Pfam" id="PF10934">
    <property type="entry name" value="Sheath_initiator"/>
    <property type="match status" value="1"/>
</dbReference>
<comment type="caution">
    <text evidence="1">The sequence shown here is derived from an EMBL/GenBank/DDBJ whole genome shotgun (WGS) entry which is preliminary data.</text>
</comment>
<dbReference type="AlphaFoldDB" id="K1TYP7"/>
<sequence length="133" mass="14878">MLNVPINVTVDTEVNEPSKTYALDYDTYSVGSDKIDGIEAVKQAISKALSTPRFKCRVYDNQYGSEIREAITEEDASDEYIADNMAFLIEDTLKVDDRVLSVSDVSVEHVDDMLYVSFSVSTIFGDTTIEEEI</sequence>
<accession>K1TYP7</accession>
<proteinExistence type="predicted"/>
<dbReference type="SUPFAM" id="SSF160719">
    <property type="entry name" value="gpW/gp25-like"/>
    <property type="match status" value="1"/>
</dbReference>
<dbReference type="InterPro" id="IPR020288">
    <property type="entry name" value="Sheath_initiator"/>
</dbReference>
<reference evidence="1" key="1">
    <citation type="journal article" date="2013" name="Environ. Microbiol.">
        <title>Microbiota from the distal guts of lean and obese adolescents exhibit partial functional redundancy besides clear differences in community structure.</title>
        <authorList>
            <person name="Ferrer M."/>
            <person name="Ruiz A."/>
            <person name="Lanza F."/>
            <person name="Haange S.B."/>
            <person name="Oberbach A."/>
            <person name="Till H."/>
            <person name="Bargiela R."/>
            <person name="Campoy C."/>
            <person name="Segura M.T."/>
            <person name="Richter M."/>
            <person name="von Bergen M."/>
            <person name="Seifert J."/>
            <person name="Suarez A."/>
        </authorList>
    </citation>
    <scope>NUCLEOTIDE SEQUENCE</scope>
</reference>